<organism evidence="2 3">
    <name type="scientific">Neptunitalea chrysea</name>
    <dbReference type="NCBI Taxonomy" id="1647581"/>
    <lineage>
        <taxon>Bacteria</taxon>
        <taxon>Pseudomonadati</taxon>
        <taxon>Bacteroidota</taxon>
        <taxon>Flavobacteriia</taxon>
        <taxon>Flavobacteriales</taxon>
        <taxon>Flavobacteriaceae</taxon>
        <taxon>Neptunitalea</taxon>
    </lineage>
</organism>
<reference evidence="2" key="1">
    <citation type="submission" date="2022-07" db="EMBL/GenBank/DDBJ databases">
        <title>Taxonomy of Novel Oxalotrophic and Methylotrophic Bacteria.</title>
        <authorList>
            <person name="Sahin N."/>
            <person name="Tani A."/>
        </authorList>
    </citation>
    <scope>NUCLEOTIDE SEQUENCE</scope>
    <source>
        <strain evidence="2">AM327</strain>
    </source>
</reference>
<dbReference type="RefSeq" id="WP_281753814.1">
    <property type="nucleotide sequence ID" value="NZ_BRVP01000009.1"/>
</dbReference>
<protein>
    <recommendedName>
        <fullName evidence="1">Lipocalin-like domain-containing protein</fullName>
    </recommendedName>
</protein>
<dbReference type="Pfam" id="PF13648">
    <property type="entry name" value="Lipocalin_4"/>
    <property type="match status" value="1"/>
</dbReference>
<evidence type="ECO:0000313" key="3">
    <source>
        <dbReference type="Proteomes" id="UP001143545"/>
    </source>
</evidence>
<proteinExistence type="predicted"/>
<gene>
    <name evidence="2" type="ORF">NBRC110019_15390</name>
</gene>
<accession>A0A9W6B769</accession>
<dbReference type="Proteomes" id="UP001143545">
    <property type="component" value="Unassembled WGS sequence"/>
</dbReference>
<dbReference type="EMBL" id="BRVP01000009">
    <property type="protein sequence ID" value="GLB52499.1"/>
    <property type="molecule type" value="Genomic_DNA"/>
</dbReference>
<name>A0A9W6B769_9FLAO</name>
<evidence type="ECO:0000313" key="2">
    <source>
        <dbReference type="EMBL" id="GLB52499.1"/>
    </source>
</evidence>
<comment type="caution">
    <text evidence="2">The sequence shown here is derived from an EMBL/GenBank/DDBJ whole genome shotgun (WGS) entry which is preliminary data.</text>
</comment>
<sequence>MRNFTLLLLFIGFTFSCNDTKNDDSINDNALVGEWKLTAMKVSPGSVVPFVEVNSNRTLTFDTNGTFTCNGEFCSSTIDATMTTDGTYSLNNYTLSSTACTAVWDYTFTISADTLVIDYPSIETIQAKYTRQ</sequence>
<dbReference type="AlphaFoldDB" id="A0A9W6B769"/>
<feature type="domain" description="Lipocalin-like" evidence="1">
    <location>
        <begin position="31"/>
        <end position="117"/>
    </location>
</feature>
<keyword evidence="3" id="KW-1185">Reference proteome</keyword>
<evidence type="ECO:0000259" key="1">
    <source>
        <dbReference type="Pfam" id="PF13648"/>
    </source>
</evidence>
<dbReference type="PROSITE" id="PS51257">
    <property type="entry name" value="PROKAR_LIPOPROTEIN"/>
    <property type="match status" value="1"/>
</dbReference>
<dbReference type="InterPro" id="IPR024311">
    <property type="entry name" value="Lipocalin-like"/>
</dbReference>